<dbReference type="Proteomes" id="UP000734854">
    <property type="component" value="Unassembled WGS sequence"/>
</dbReference>
<dbReference type="PANTHER" id="PTHR33143:SF9">
    <property type="entry name" value="VQ DOMAIN-CONTAINING PROTEIN"/>
    <property type="match status" value="1"/>
</dbReference>
<evidence type="ECO:0000256" key="1">
    <source>
        <dbReference type="SAM" id="MobiDB-lite"/>
    </source>
</evidence>
<comment type="caution">
    <text evidence="3">The sequence shown here is derived from an EMBL/GenBank/DDBJ whole genome shotgun (WGS) entry which is preliminary data.</text>
</comment>
<keyword evidence="4" id="KW-1185">Reference proteome</keyword>
<dbReference type="InterPro" id="IPR039607">
    <property type="entry name" value="VQ_8/17/18/20/21/25"/>
</dbReference>
<dbReference type="GO" id="GO:0005634">
    <property type="term" value="C:nucleus"/>
    <property type="evidence" value="ECO:0007669"/>
    <property type="project" value="TreeGrafter"/>
</dbReference>
<protein>
    <recommendedName>
        <fullName evidence="2">VQ domain-containing protein</fullName>
    </recommendedName>
</protein>
<reference evidence="3 4" key="1">
    <citation type="submission" date="2020-08" db="EMBL/GenBank/DDBJ databases">
        <title>Plant Genome Project.</title>
        <authorList>
            <person name="Zhang R.-G."/>
        </authorList>
    </citation>
    <scope>NUCLEOTIDE SEQUENCE [LARGE SCALE GENOMIC DNA]</scope>
    <source>
        <tissue evidence="3">Rhizome</tissue>
    </source>
</reference>
<dbReference type="PANTHER" id="PTHR33143">
    <property type="entry name" value="F16F4.1 PROTEIN-RELATED"/>
    <property type="match status" value="1"/>
</dbReference>
<feature type="compositionally biased region" description="Basic and acidic residues" evidence="1">
    <location>
        <begin position="1"/>
        <end position="10"/>
    </location>
</feature>
<dbReference type="OrthoDB" id="1518325at2759"/>
<dbReference type="AlphaFoldDB" id="A0A8J5KWC2"/>
<gene>
    <name evidence="3" type="ORF">ZIOFF_038391</name>
</gene>
<evidence type="ECO:0000259" key="2">
    <source>
        <dbReference type="Pfam" id="PF05678"/>
    </source>
</evidence>
<sequence>MPSSRSELRGPRPPPLSVNKASWKAKKQAAGGSRDRIAVFYVHSPKVIHTSPQDFMSVVQRLTGKSPPSSSSSLRGSGHSADEIGARGGGGGEDPLLLTLGSSSSMASPAISPSVFFSSPDYTSALCSNRKGF</sequence>
<feature type="region of interest" description="Disordered" evidence="1">
    <location>
        <begin position="62"/>
        <end position="100"/>
    </location>
</feature>
<dbReference type="Pfam" id="PF05678">
    <property type="entry name" value="VQ"/>
    <property type="match status" value="1"/>
</dbReference>
<dbReference type="EMBL" id="JACMSC010000011">
    <property type="protein sequence ID" value="KAG6498669.1"/>
    <property type="molecule type" value="Genomic_DNA"/>
</dbReference>
<feature type="domain" description="VQ" evidence="2">
    <location>
        <begin position="43"/>
        <end position="68"/>
    </location>
</feature>
<organism evidence="3 4">
    <name type="scientific">Zingiber officinale</name>
    <name type="common">Ginger</name>
    <name type="synonym">Amomum zingiber</name>
    <dbReference type="NCBI Taxonomy" id="94328"/>
    <lineage>
        <taxon>Eukaryota</taxon>
        <taxon>Viridiplantae</taxon>
        <taxon>Streptophyta</taxon>
        <taxon>Embryophyta</taxon>
        <taxon>Tracheophyta</taxon>
        <taxon>Spermatophyta</taxon>
        <taxon>Magnoliopsida</taxon>
        <taxon>Liliopsida</taxon>
        <taxon>Zingiberales</taxon>
        <taxon>Zingiberaceae</taxon>
        <taxon>Zingiber</taxon>
    </lineage>
</organism>
<proteinExistence type="predicted"/>
<evidence type="ECO:0000313" key="3">
    <source>
        <dbReference type="EMBL" id="KAG6498669.1"/>
    </source>
</evidence>
<feature type="region of interest" description="Disordered" evidence="1">
    <location>
        <begin position="1"/>
        <end position="33"/>
    </location>
</feature>
<name>A0A8J5KWC2_ZINOF</name>
<accession>A0A8J5KWC2</accession>
<evidence type="ECO:0000313" key="4">
    <source>
        <dbReference type="Proteomes" id="UP000734854"/>
    </source>
</evidence>
<dbReference type="InterPro" id="IPR008889">
    <property type="entry name" value="VQ"/>
</dbReference>